<protein>
    <submittedName>
        <fullName evidence="4">Uncharacterized protein</fullName>
    </submittedName>
</protein>
<keyword evidence="1" id="KW-0132">Cell division</keyword>
<dbReference type="Pfam" id="PF04026">
    <property type="entry name" value="SpoVG"/>
    <property type="match status" value="2"/>
</dbReference>
<evidence type="ECO:0000256" key="3">
    <source>
        <dbReference type="ARBA" id="ARBA00023306"/>
    </source>
</evidence>
<name>A0ABT0NJD3_9FIRM</name>
<dbReference type="InterPro" id="IPR036751">
    <property type="entry name" value="SpoVG_sf"/>
</dbReference>
<reference evidence="4 5" key="1">
    <citation type="submission" date="2019-03" db="EMBL/GenBank/DDBJ databases">
        <authorList>
            <person name="Molinero N."/>
            <person name="Sanchez B."/>
            <person name="Walker A."/>
            <person name="Duncan S."/>
            <person name="Delgado S."/>
            <person name="Margolles A."/>
        </authorList>
    </citation>
    <scope>NUCLEOTIDE SEQUENCE [LARGE SCALE GENOMIC DNA]</scope>
    <source>
        <strain evidence="4 5">IPLA60002</strain>
    </source>
</reference>
<evidence type="ECO:0000313" key="4">
    <source>
        <dbReference type="EMBL" id="MCL3788179.1"/>
    </source>
</evidence>
<sequence length="251" mass="27927">MSDNYTVQPPNTLSQIIITPLQQPRKGTVALANVTVDDTITINSIALKESKYGGLYVKMPAKLTTDGTYIDVAHPFNSKVRQALNDKLIDMYETGQFTYIDNATSSKKYSPQVRIVNCSKYSKGNTFLARADLVVSSFVVHNVKLRHTDNGNLTISMPAYLSSTGEYRSIVVPKSKNSYQLLNKAYINEYNTEYMYKRATDDNIKRLKKAGVEFQLAKSATDNLIKFKATDANKVMSVINQATVSAPKIIG</sequence>
<keyword evidence="5" id="KW-1185">Reference proteome</keyword>
<accession>A0ABT0NJD3</accession>
<organism evidence="4 5">
    <name type="scientific">Ruminococcus bromii</name>
    <dbReference type="NCBI Taxonomy" id="40518"/>
    <lineage>
        <taxon>Bacteria</taxon>
        <taxon>Bacillati</taxon>
        <taxon>Bacillota</taxon>
        <taxon>Clostridia</taxon>
        <taxon>Eubacteriales</taxon>
        <taxon>Oscillospiraceae</taxon>
        <taxon>Ruminococcus</taxon>
    </lineage>
</organism>
<evidence type="ECO:0000256" key="2">
    <source>
        <dbReference type="ARBA" id="ARBA00023210"/>
    </source>
</evidence>
<comment type="caution">
    <text evidence="4">The sequence shown here is derived from an EMBL/GenBank/DDBJ whole genome shotgun (WGS) entry which is preliminary data.</text>
</comment>
<dbReference type="Gene3D" id="3.30.1120.40">
    <property type="entry name" value="Stage V sporulation protein G"/>
    <property type="match status" value="2"/>
</dbReference>
<gene>
    <name evidence="4" type="ORF">E2N93_09225</name>
</gene>
<keyword evidence="3" id="KW-0131">Cell cycle</keyword>
<proteinExistence type="predicted"/>
<dbReference type="SUPFAM" id="SSF160537">
    <property type="entry name" value="SpoVG-like"/>
    <property type="match status" value="2"/>
</dbReference>
<dbReference type="PANTHER" id="PTHR38429:SF1">
    <property type="entry name" value="SEPTATION PROTEIN SPOVG-RELATED"/>
    <property type="match status" value="1"/>
</dbReference>
<evidence type="ECO:0000256" key="1">
    <source>
        <dbReference type="ARBA" id="ARBA00022618"/>
    </source>
</evidence>
<dbReference type="InterPro" id="IPR007170">
    <property type="entry name" value="SpoVG"/>
</dbReference>
<keyword evidence="2" id="KW-0717">Septation</keyword>
<dbReference type="EMBL" id="SNUZ01000012">
    <property type="protein sequence ID" value="MCL3788179.1"/>
    <property type="molecule type" value="Genomic_DNA"/>
</dbReference>
<dbReference type="PANTHER" id="PTHR38429">
    <property type="entry name" value="SEPTATION PROTEIN SPOVG-RELATED"/>
    <property type="match status" value="1"/>
</dbReference>
<dbReference type="Proteomes" id="UP001056693">
    <property type="component" value="Unassembled WGS sequence"/>
</dbReference>
<dbReference type="RefSeq" id="WP_249377084.1">
    <property type="nucleotide sequence ID" value="NZ_SNUZ01000012.1"/>
</dbReference>
<evidence type="ECO:0000313" key="5">
    <source>
        <dbReference type="Proteomes" id="UP001056693"/>
    </source>
</evidence>